<feature type="compositionally biased region" description="Polar residues" evidence="1">
    <location>
        <begin position="42"/>
        <end position="52"/>
    </location>
</feature>
<name>A0ABW7Y8X1_STRCE</name>
<gene>
    <name evidence="2" type="ORF">ACIA8P_24745</name>
</gene>
<keyword evidence="3" id="KW-1185">Reference proteome</keyword>
<dbReference type="InterPro" id="IPR006530">
    <property type="entry name" value="YD"/>
</dbReference>
<dbReference type="RefSeq" id="WP_398658431.1">
    <property type="nucleotide sequence ID" value="NZ_JBITDC010000009.1"/>
</dbReference>
<dbReference type="Pfam" id="PF05593">
    <property type="entry name" value="RHS_repeat"/>
    <property type="match status" value="1"/>
</dbReference>
<dbReference type="Gene3D" id="2.180.10.10">
    <property type="entry name" value="RHS repeat-associated core"/>
    <property type="match status" value="1"/>
</dbReference>
<dbReference type="Proteomes" id="UP001612415">
    <property type="component" value="Unassembled WGS sequence"/>
</dbReference>
<organism evidence="2 3">
    <name type="scientific">Streptomyces cellulosae</name>
    <dbReference type="NCBI Taxonomy" id="1968"/>
    <lineage>
        <taxon>Bacteria</taxon>
        <taxon>Bacillati</taxon>
        <taxon>Actinomycetota</taxon>
        <taxon>Actinomycetes</taxon>
        <taxon>Kitasatosporales</taxon>
        <taxon>Streptomycetaceae</taxon>
        <taxon>Streptomyces</taxon>
    </lineage>
</organism>
<comment type="caution">
    <text evidence="2">The sequence shown here is derived from an EMBL/GenBank/DDBJ whole genome shotgun (WGS) entry which is preliminary data.</text>
</comment>
<sequence>MCGTCDHWGHTWDKAGRLDYLTDPAGKKTDFDYDKNDKRTTTVYPGGTTQSVGIDEDGRPKTAKTTSGTATLVDLAYGYANAGKDATKIRARSDNLTKLKTTYQYDTQDRLRYALESDSAGARTASWLYCWDQAGNLTAQDGTASTCPTTATWTYNDDLVHAGTDNSERTKLGSTWFHHTALGRASTTTGGVDTGFIREPAGTLNSMTTGGKSSYYLTDATGNVLGLLDDTGKRTHTYAYGPTGLPRTTPTEAVPQPYRYTGAYLDPINNADPTGLISLQAEAFDQATT</sequence>
<accession>A0ABW7Y8X1</accession>
<dbReference type="PANTHER" id="PTHR32305">
    <property type="match status" value="1"/>
</dbReference>
<feature type="region of interest" description="Disordered" evidence="1">
    <location>
        <begin position="42"/>
        <end position="65"/>
    </location>
</feature>
<dbReference type="NCBIfam" id="TIGR01643">
    <property type="entry name" value="YD_repeat_2x"/>
    <property type="match status" value="1"/>
</dbReference>
<dbReference type="InterPro" id="IPR050708">
    <property type="entry name" value="T6SS_VgrG/RHS"/>
</dbReference>
<evidence type="ECO:0000313" key="2">
    <source>
        <dbReference type="EMBL" id="MFI5677838.1"/>
    </source>
</evidence>
<protein>
    <recommendedName>
        <fullName evidence="4">Type IV secretion protein Rhs</fullName>
    </recommendedName>
</protein>
<evidence type="ECO:0000256" key="1">
    <source>
        <dbReference type="SAM" id="MobiDB-lite"/>
    </source>
</evidence>
<dbReference type="PANTHER" id="PTHR32305:SF15">
    <property type="entry name" value="PROTEIN RHSA-RELATED"/>
    <property type="match status" value="1"/>
</dbReference>
<evidence type="ECO:0000313" key="3">
    <source>
        <dbReference type="Proteomes" id="UP001612415"/>
    </source>
</evidence>
<reference evidence="2 3" key="1">
    <citation type="submission" date="2024-10" db="EMBL/GenBank/DDBJ databases">
        <title>The Natural Products Discovery Center: Release of the First 8490 Sequenced Strains for Exploring Actinobacteria Biosynthetic Diversity.</title>
        <authorList>
            <person name="Kalkreuter E."/>
            <person name="Kautsar S.A."/>
            <person name="Yang D."/>
            <person name="Bader C.D."/>
            <person name="Teijaro C.N."/>
            <person name="Fluegel L."/>
            <person name="Davis C.M."/>
            <person name="Simpson J.R."/>
            <person name="Lauterbach L."/>
            <person name="Steele A.D."/>
            <person name="Gui C."/>
            <person name="Meng S."/>
            <person name="Li G."/>
            <person name="Viehrig K."/>
            <person name="Ye F."/>
            <person name="Su P."/>
            <person name="Kiefer A.F."/>
            <person name="Nichols A."/>
            <person name="Cepeda A.J."/>
            <person name="Yan W."/>
            <person name="Fan B."/>
            <person name="Jiang Y."/>
            <person name="Adhikari A."/>
            <person name="Zheng C.-J."/>
            <person name="Schuster L."/>
            <person name="Cowan T.M."/>
            <person name="Smanski M.J."/>
            <person name="Chevrette M.G."/>
            <person name="De Carvalho L.P.S."/>
            <person name="Shen B."/>
        </authorList>
    </citation>
    <scope>NUCLEOTIDE SEQUENCE [LARGE SCALE GENOMIC DNA]</scope>
    <source>
        <strain evidence="2 3">NPDC051599</strain>
    </source>
</reference>
<evidence type="ECO:0008006" key="4">
    <source>
        <dbReference type="Google" id="ProtNLM"/>
    </source>
</evidence>
<dbReference type="InterPro" id="IPR031325">
    <property type="entry name" value="RHS_repeat"/>
</dbReference>
<proteinExistence type="predicted"/>
<dbReference type="EMBL" id="JBITDC010000009">
    <property type="protein sequence ID" value="MFI5677838.1"/>
    <property type="molecule type" value="Genomic_DNA"/>
</dbReference>